<evidence type="ECO:0000256" key="2">
    <source>
        <dbReference type="PIRSR" id="PIRSR000705-1"/>
    </source>
</evidence>
<proteinExistence type="inferred from homology"/>
<feature type="binding site" evidence="3">
    <location>
        <begin position="21"/>
        <end position="29"/>
    </location>
    <ligand>
        <name>ATP</name>
        <dbReference type="ChEBI" id="CHEBI:30616"/>
    </ligand>
</feature>
<dbReference type="OMA" id="CFVEGNI"/>
<dbReference type="EMBL" id="GG738848">
    <property type="protein sequence ID" value="EFC49262.1"/>
    <property type="molecule type" value="Genomic_DNA"/>
</dbReference>
<dbReference type="InterPro" id="IPR002624">
    <property type="entry name" value="DCK/DGK"/>
</dbReference>
<keyword evidence="6" id="KW-1185">Reference proteome</keyword>
<dbReference type="Gene3D" id="3.40.50.300">
    <property type="entry name" value="P-loop containing nucleotide triphosphate hydrolases"/>
    <property type="match status" value="1"/>
</dbReference>
<evidence type="ECO:0000259" key="4">
    <source>
        <dbReference type="Pfam" id="PF01712"/>
    </source>
</evidence>
<dbReference type="InterPro" id="IPR050566">
    <property type="entry name" value="Deoxyribonucleoside_kinase"/>
</dbReference>
<evidence type="ECO:0000256" key="1">
    <source>
        <dbReference type="ARBA" id="ARBA00007420"/>
    </source>
</evidence>
<reference evidence="5 6" key="1">
    <citation type="journal article" date="2010" name="Cell">
        <title>The genome of Naegleria gruberi illuminates early eukaryotic versatility.</title>
        <authorList>
            <person name="Fritz-Laylin L.K."/>
            <person name="Prochnik S.E."/>
            <person name="Ginger M.L."/>
            <person name="Dacks J.B."/>
            <person name="Carpenter M.L."/>
            <person name="Field M.C."/>
            <person name="Kuo A."/>
            <person name="Paredez A."/>
            <person name="Chapman J."/>
            <person name="Pham J."/>
            <person name="Shu S."/>
            <person name="Neupane R."/>
            <person name="Cipriano M."/>
            <person name="Mancuso J."/>
            <person name="Tu H."/>
            <person name="Salamov A."/>
            <person name="Lindquist E."/>
            <person name="Shapiro H."/>
            <person name="Lucas S."/>
            <person name="Grigoriev I.V."/>
            <person name="Cande W.Z."/>
            <person name="Fulton C."/>
            <person name="Rokhsar D.S."/>
            <person name="Dawson S.C."/>
        </authorList>
    </citation>
    <scope>NUCLEOTIDE SEQUENCE [LARGE SCALE GENOMIC DNA]</scope>
    <source>
        <strain evidence="5 6">NEG-M</strain>
    </source>
</reference>
<sequence>MEQSSHNSLQAANRLVCFVEGNIGSGKSTTVKELQLFNDNSVSEQQKTEEWTLLSKYYEGGMKNDLTLNYELQKQIANTYFKHYFKYSFLPHGGVGIGDLFDDKTLQSMMKKHEKYLRIHPNTKLPETISLPSTSSQPTQPSSSNVYNIFFEGILSSSGVFTVMEYNKGMIREEDYVDLCKNYDALQKGVTGHMAFYLKPTNNVDVCLERIKVRRREFESVIEKPYLKTIEEHYDCFMDKVATKIPVFVIDNSTMDAKETAALILDVLSAVRKDIKYM</sequence>
<feature type="active site" description="Proton acceptor" evidence="2">
    <location>
        <position position="152"/>
    </location>
</feature>
<dbReference type="PANTHER" id="PTHR10513:SF35">
    <property type="entry name" value="DEOXYADENOSINE KINASE"/>
    <property type="match status" value="1"/>
</dbReference>
<dbReference type="InterPro" id="IPR031314">
    <property type="entry name" value="DNK_dom"/>
</dbReference>
<comment type="similarity">
    <text evidence="1">Belongs to the DCK/DGK family.</text>
</comment>
<accession>D2V179</accession>
<dbReference type="InterPro" id="IPR027417">
    <property type="entry name" value="P-loop_NTPase"/>
</dbReference>
<dbReference type="OrthoDB" id="567086at2759"/>
<dbReference type="AlphaFoldDB" id="D2V179"/>
<dbReference type="GO" id="GO:0005737">
    <property type="term" value="C:cytoplasm"/>
    <property type="evidence" value="ECO:0007669"/>
    <property type="project" value="TreeGrafter"/>
</dbReference>
<dbReference type="Pfam" id="PF01712">
    <property type="entry name" value="dNK"/>
    <property type="match status" value="1"/>
</dbReference>
<keyword evidence="3" id="KW-0067">ATP-binding</keyword>
<feature type="domain" description="Deoxynucleoside kinase" evidence="4">
    <location>
        <begin position="147"/>
        <end position="262"/>
    </location>
</feature>
<dbReference type="RefSeq" id="XP_002682006.1">
    <property type="nucleotide sequence ID" value="XM_002681960.1"/>
</dbReference>
<name>D2V179_NAEGR</name>
<dbReference type="KEGG" id="ngr:NAEGRDRAFT_78208"/>
<dbReference type="SUPFAM" id="SSF52540">
    <property type="entry name" value="P-loop containing nucleoside triphosphate hydrolases"/>
    <property type="match status" value="1"/>
</dbReference>
<dbReference type="Proteomes" id="UP000006671">
    <property type="component" value="Unassembled WGS sequence"/>
</dbReference>
<evidence type="ECO:0000256" key="3">
    <source>
        <dbReference type="PIRSR" id="PIRSR000705-3"/>
    </source>
</evidence>
<dbReference type="InParanoid" id="D2V179"/>
<dbReference type="VEuPathDB" id="AmoebaDB:NAEGRDRAFT_78208"/>
<dbReference type="PANTHER" id="PTHR10513">
    <property type="entry name" value="DEOXYNUCLEOSIDE KINASE"/>
    <property type="match status" value="1"/>
</dbReference>
<dbReference type="GeneID" id="8855239"/>
<feature type="binding site" evidence="3">
    <location>
        <begin position="210"/>
        <end position="214"/>
    </location>
    <ligand>
        <name>ATP</name>
        <dbReference type="ChEBI" id="CHEBI:30616"/>
    </ligand>
</feature>
<evidence type="ECO:0000313" key="5">
    <source>
        <dbReference type="EMBL" id="EFC49262.1"/>
    </source>
</evidence>
<evidence type="ECO:0000313" key="6">
    <source>
        <dbReference type="Proteomes" id="UP000006671"/>
    </source>
</evidence>
<protein>
    <submittedName>
        <fullName evidence="5">DNK domain-containing protein</fullName>
    </submittedName>
</protein>
<keyword evidence="3" id="KW-0547">Nucleotide-binding</keyword>
<dbReference type="GO" id="GO:0019136">
    <property type="term" value="F:deoxynucleoside kinase activity"/>
    <property type="evidence" value="ECO:0007669"/>
    <property type="project" value="InterPro"/>
</dbReference>
<dbReference type="GO" id="GO:0005524">
    <property type="term" value="F:ATP binding"/>
    <property type="evidence" value="ECO:0007669"/>
    <property type="project" value="UniProtKB-KW"/>
</dbReference>
<organism evidence="6">
    <name type="scientific">Naegleria gruberi</name>
    <name type="common">Amoeba</name>
    <dbReference type="NCBI Taxonomy" id="5762"/>
    <lineage>
        <taxon>Eukaryota</taxon>
        <taxon>Discoba</taxon>
        <taxon>Heterolobosea</taxon>
        <taxon>Tetramitia</taxon>
        <taxon>Eutetramitia</taxon>
        <taxon>Vahlkampfiidae</taxon>
        <taxon>Naegleria</taxon>
    </lineage>
</organism>
<dbReference type="PIRSF" id="PIRSF000705">
    <property type="entry name" value="DNK"/>
    <property type="match status" value="1"/>
</dbReference>
<gene>
    <name evidence="5" type="ORF">NAEGRDRAFT_78208</name>
</gene>